<dbReference type="FunFam" id="1.20.1250.20:FF:000218">
    <property type="entry name" value="facilitated trehalose transporter Tret1"/>
    <property type="match status" value="1"/>
</dbReference>
<reference evidence="10" key="1">
    <citation type="submission" date="2025-08" db="UniProtKB">
        <authorList>
            <consortium name="RefSeq"/>
        </authorList>
    </citation>
    <scope>IDENTIFICATION</scope>
</reference>
<feature type="transmembrane region" description="Helical" evidence="8">
    <location>
        <begin position="185"/>
        <end position="205"/>
    </location>
</feature>
<evidence type="ECO:0000256" key="2">
    <source>
        <dbReference type="ARBA" id="ARBA00022448"/>
    </source>
</evidence>
<dbReference type="PANTHER" id="PTHR48021:SF1">
    <property type="entry name" value="GH07001P-RELATED"/>
    <property type="match status" value="1"/>
</dbReference>
<evidence type="ECO:0000313" key="10">
    <source>
        <dbReference type="RefSeq" id="XP_013178121.1"/>
    </source>
</evidence>
<feature type="transmembrane region" description="Helical" evidence="8">
    <location>
        <begin position="392"/>
        <end position="412"/>
    </location>
</feature>
<dbReference type="InterPro" id="IPR036259">
    <property type="entry name" value="MFS_trans_sf"/>
</dbReference>
<feature type="transmembrane region" description="Helical" evidence="8">
    <location>
        <begin position="329"/>
        <end position="350"/>
    </location>
</feature>
<dbReference type="InterPro" id="IPR020846">
    <property type="entry name" value="MFS_dom"/>
</dbReference>
<dbReference type="PROSITE" id="PS50850">
    <property type="entry name" value="MFS"/>
    <property type="match status" value="1"/>
</dbReference>
<dbReference type="RefSeq" id="XP_013178121.1">
    <property type="nucleotide sequence ID" value="XM_013322667.1"/>
</dbReference>
<dbReference type="AlphaFoldDB" id="A0AAJ7EI08"/>
<feature type="transmembrane region" description="Helical" evidence="8">
    <location>
        <begin position="93"/>
        <end position="113"/>
    </location>
</feature>
<feature type="transmembrane region" description="Helical" evidence="8">
    <location>
        <begin position="264"/>
        <end position="284"/>
    </location>
</feature>
<keyword evidence="3" id="KW-1003">Cell membrane</keyword>
<proteinExistence type="predicted"/>
<comment type="subcellular location">
    <subcellularLocation>
        <location evidence="1">Cell membrane</location>
        <topology evidence="1">Multi-pass membrane protein</topology>
    </subcellularLocation>
</comment>
<dbReference type="PROSITE" id="PS00217">
    <property type="entry name" value="SUGAR_TRANSPORT_2"/>
    <property type="match status" value="1"/>
</dbReference>
<dbReference type="GO" id="GO:0022857">
    <property type="term" value="F:transmembrane transporter activity"/>
    <property type="evidence" value="ECO:0007669"/>
    <property type="project" value="InterPro"/>
</dbReference>
<evidence type="ECO:0000256" key="1">
    <source>
        <dbReference type="ARBA" id="ARBA00004651"/>
    </source>
</evidence>
<keyword evidence="4" id="KW-0762">Sugar transport</keyword>
<feature type="transmembrane region" description="Helical" evidence="8">
    <location>
        <begin position="304"/>
        <end position="322"/>
    </location>
</feature>
<dbReference type="GO" id="GO:0005886">
    <property type="term" value="C:plasma membrane"/>
    <property type="evidence" value="ECO:0007669"/>
    <property type="project" value="UniProtKB-SubCell"/>
</dbReference>
<evidence type="ECO:0000256" key="4">
    <source>
        <dbReference type="ARBA" id="ARBA00022597"/>
    </source>
</evidence>
<dbReference type="InterPro" id="IPR005828">
    <property type="entry name" value="MFS_sugar_transport-like"/>
</dbReference>
<keyword evidence="7 8" id="KW-0472">Membrane</keyword>
<feature type="transmembrane region" description="Helical" evidence="8">
    <location>
        <begin position="23"/>
        <end position="46"/>
    </location>
</feature>
<dbReference type="PANTHER" id="PTHR48021">
    <property type="match status" value="1"/>
</dbReference>
<gene>
    <name evidence="10" type="primary">LOC106125454</name>
</gene>
<evidence type="ECO:0000256" key="3">
    <source>
        <dbReference type="ARBA" id="ARBA00022475"/>
    </source>
</evidence>
<accession>A0AAJ7EI08</accession>
<dbReference type="KEGG" id="pxu:106125454"/>
<name>A0AAJ7EI08_PAPXU</name>
<dbReference type="Pfam" id="PF00083">
    <property type="entry name" value="Sugar_tr"/>
    <property type="match status" value="1"/>
</dbReference>
<dbReference type="InterPro" id="IPR050549">
    <property type="entry name" value="MFS_Trehalose_Transporter"/>
</dbReference>
<dbReference type="Proteomes" id="UP000694872">
    <property type="component" value="Unplaced"/>
</dbReference>
<dbReference type="GeneID" id="106125454"/>
<keyword evidence="2" id="KW-0813">Transport</keyword>
<evidence type="ECO:0000259" key="9">
    <source>
        <dbReference type="PROSITE" id="PS50850"/>
    </source>
</evidence>
<keyword evidence="6 8" id="KW-1133">Transmembrane helix</keyword>
<evidence type="ECO:0000256" key="6">
    <source>
        <dbReference type="ARBA" id="ARBA00022989"/>
    </source>
</evidence>
<dbReference type="Gene3D" id="1.20.1250.20">
    <property type="entry name" value="MFS general substrate transporter like domains"/>
    <property type="match status" value="1"/>
</dbReference>
<sequence>MQDEPEVLYPDPGLWTKTSLIQLFYGIMVNLTSVTFGIAFSFSSVMMPQLSKVDPKITTTMTEETLIVSVLPFSTMIGNVISGFLMDTYGRRMALILCEVPMIIGWILIGFATSPAELIFGRLIVGLGCGMGMIPPRAYVTEISLPNMRGVNGSFPSVGIALGVILQAIFGAFMKWPSLSFLNGLYSIILLFLGFIFPETPYFLLMTDTPEKTEMTLRKFRSIHYDVEAEMDTLLEFKSDNRLRRLRTKEQLQLLFTKSACKPFCTIVSYIIISQLVGVNLVLMWTIEMLHESKSSINPDAGNIALGFARLIVGIGTSFLMLKVGRRFLALVSSLGVFGAFLLFGIFIIYNTQPSAIPFVFFFAYIAFSSIGYYPLPMLLIFELSPLQIRGIVGGLGIATLNGTTFAVNAFYLPVRSLIGFANVILAFSILSLLGTFYVYFYLPETKDLTLQEIEEFYNERRPTLTSQRRIRSMQALSRQLGSAESRSLMRIKSKSFAR</sequence>
<feature type="transmembrane region" description="Helical" evidence="8">
    <location>
        <begin position="119"/>
        <end position="139"/>
    </location>
</feature>
<evidence type="ECO:0000256" key="8">
    <source>
        <dbReference type="SAM" id="Phobius"/>
    </source>
</evidence>
<feature type="transmembrane region" description="Helical" evidence="8">
    <location>
        <begin position="356"/>
        <end position="380"/>
    </location>
</feature>
<organism evidence="10">
    <name type="scientific">Papilio xuthus</name>
    <name type="common">Asian swallowtail butterfly</name>
    <dbReference type="NCBI Taxonomy" id="66420"/>
    <lineage>
        <taxon>Eukaryota</taxon>
        <taxon>Metazoa</taxon>
        <taxon>Ecdysozoa</taxon>
        <taxon>Arthropoda</taxon>
        <taxon>Hexapoda</taxon>
        <taxon>Insecta</taxon>
        <taxon>Pterygota</taxon>
        <taxon>Neoptera</taxon>
        <taxon>Endopterygota</taxon>
        <taxon>Lepidoptera</taxon>
        <taxon>Glossata</taxon>
        <taxon>Ditrysia</taxon>
        <taxon>Papilionoidea</taxon>
        <taxon>Papilionidae</taxon>
        <taxon>Papilioninae</taxon>
        <taxon>Papilio</taxon>
    </lineage>
</organism>
<feature type="transmembrane region" description="Helical" evidence="8">
    <location>
        <begin position="151"/>
        <end position="173"/>
    </location>
</feature>
<protein>
    <submittedName>
        <fullName evidence="10">Facilitated trehalose transporter Tret1-like</fullName>
    </submittedName>
</protein>
<dbReference type="SUPFAM" id="SSF103473">
    <property type="entry name" value="MFS general substrate transporter"/>
    <property type="match status" value="1"/>
</dbReference>
<feature type="domain" description="Major facilitator superfamily (MFS) profile" evidence="9">
    <location>
        <begin position="27"/>
        <end position="447"/>
    </location>
</feature>
<feature type="transmembrane region" description="Helical" evidence="8">
    <location>
        <begin position="418"/>
        <end position="443"/>
    </location>
</feature>
<evidence type="ECO:0000256" key="7">
    <source>
        <dbReference type="ARBA" id="ARBA00023136"/>
    </source>
</evidence>
<keyword evidence="5 8" id="KW-0812">Transmembrane</keyword>
<dbReference type="InterPro" id="IPR005829">
    <property type="entry name" value="Sugar_transporter_CS"/>
</dbReference>
<evidence type="ECO:0000256" key="5">
    <source>
        <dbReference type="ARBA" id="ARBA00022692"/>
    </source>
</evidence>